<evidence type="ECO:0000313" key="4">
    <source>
        <dbReference type="EMBL" id="KRS16076.1"/>
    </source>
</evidence>
<dbReference type="Gene3D" id="3.10.580.10">
    <property type="entry name" value="CBS-domain"/>
    <property type="match status" value="1"/>
</dbReference>
<dbReference type="EMBL" id="LAXI01000016">
    <property type="protein sequence ID" value="KRS16076.1"/>
    <property type="molecule type" value="Genomic_DNA"/>
</dbReference>
<evidence type="ECO:0000256" key="2">
    <source>
        <dbReference type="PROSITE-ProRule" id="PRU00703"/>
    </source>
</evidence>
<dbReference type="EMBL" id="CP031598">
    <property type="protein sequence ID" value="QEW24905.1"/>
    <property type="molecule type" value="Genomic_DNA"/>
</dbReference>
<evidence type="ECO:0000313" key="7">
    <source>
        <dbReference type="Proteomes" id="UP000325785"/>
    </source>
</evidence>
<evidence type="ECO:0000259" key="3">
    <source>
        <dbReference type="PROSITE" id="PS51371"/>
    </source>
</evidence>
<dbReference type="KEGG" id="rid:RIdsm_00689"/>
<name>A0A0T5P4K7_9RHOB</name>
<keyword evidence="1 2" id="KW-0129">CBS domain</keyword>
<evidence type="ECO:0000256" key="1">
    <source>
        <dbReference type="ARBA" id="ARBA00023122"/>
    </source>
</evidence>
<dbReference type="OrthoDB" id="9802114at2"/>
<dbReference type="PANTHER" id="PTHR43080:SF2">
    <property type="entry name" value="CBS DOMAIN-CONTAINING PROTEIN"/>
    <property type="match status" value="1"/>
</dbReference>
<evidence type="ECO:0000313" key="6">
    <source>
        <dbReference type="Proteomes" id="UP000051401"/>
    </source>
</evidence>
<dbReference type="InterPro" id="IPR046342">
    <property type="entry name" value="CBS_dom_sf"/>
</dbReference>
<feature type="domain" description="CBS" evidence="3">
    <location>
        <begin position="72"/>
        <end position="130"/>
    </location>
</feature>
<dbReference type="AlphaFoldDB" id="A0A0T5P4K7"/>
<dbReference type="SUPFAM" id="SSF54631">
    <property type="entry name" value="CBS-domain pair"/>
    <property type="match status" value="1"/>
</dbReference>
<sequence length="146" mass="15473">MKVADLMRQPAVTVCASASLVATAKLMRERDVGFVAVVESGALVGVVTDRDIVLRSVSVNGRVNDVLVADVMSRHVLICLESQTVENAAASMGDNQVRRLPVLDETGNLVGVLSLDTIAEDYSESLAGETLGEIVEERSPPPNVDP</sequence>
<dbReference type="InterPro" id="IPR051257">
    <property type="entry name" value="Diverse_CBS-Domain"/>
</dbReference>
<dbReference type="InterPro" id="IPR000644">
    <property type="entry name" value="CBS_dom"/>
</dbReference>
<dbReference type="PROSITE" id="PS51371">
    <property type="entry name" value="CBS"/>
    <property type="match status" value="2"/>
</dbReference>
<dbReference type="SMART" id="SM00116">
    <property type="entry name" value="CBS"/>
    <property type="match status" value="2"/>
</dbReference>
<dbReference type="Pfam" id="PF00571">
    <property type="entry name" value="CBS"/>
    <property type="match status" value="2"/>
</dbReference>
<feature type="domain" description="CBS" evidence="3">
    <location>
        <begin position="7"/>
        <end position="66"/>
    </location>
</feature>
<dbReference type="STRING" id="540747.SAMN04488031_109209"/>
<dbReference type="PATRIC" id="fig|540747.5.peg.1730"/>
<dbReference type="Proteomes" id="UP000325785">
    <property type="component" value="Chromosome"/>
</dbReference>
<keyword evidence="6" id="KW-1185">Reference proteome</keyword>
<dbReference type="RefSeq" id="WP_057818796.1">
    <property type="nucleotide sequence ID" value="NZ_CP031598.1"/>
</dbReference>
<accession>A0A0T5P4K7</accession>
<protein>
    <submittedName>
        <fullName evidence="5">Hypoxic response protein 1</fullName>
    </submittedName>
</protein>
<gene>
    <name evidence="5" type="primary">hrp1</name>
    <name evidence="5" type="ORF">RIdsm_00689</name>
    <name evidence="4" type="ORF">XM52_19870</name>
</gene>
<organism evidence="4 6">
    <name type="scientific">Roseovarius indicus</name>
    <dbReference type="NCBI Taxonomy" id="540747"/>
    <lineage>
        <taxon>Bacteria</taxon>
        <taxon>Pseudomonadati</taxon>
        <taxon>Pseudomonadota</taxon>
        <taxon>Alphaproteobacteria</taxon>
        <taxon>Rhodobacterales</taxon>
        <taxon>Roseobacteraceae</taxon>
        <taxon>Roseovarius</taxon>
    </lineage>
</organism>
<reference evidence="4 6" key="1">
    <citation type="submission" date="2015-04" db="EMBL/GenBank/DDBJ databases">
        <title>The draft genome sequence of Roseovarius indicus B108T.</title>
        <authorList>
            <person name="Li G."/>
            <person name="Lai Q."/>
            <person name="Shao Z."/>
            <person name="Yan P."/>
        </authorList>
    </citation>
    <scope>NUCLEOTIDE SEQUENCE [LARGE SCALE GENOMIC DNA]</scope>
    <source>
        <strain evidence="4 6">B108</strain>
    </source>
</reference>
<proteinExistence type="predicted"/>
<dbReference type="Proteomes" id="UP000051401">
    <property type="component" value="Unassembled WGS sequence"/>
</dbReference>
<evidence type="ECO:0000313" key="5">
    <source>
        <dbReference type="EMBL" id="QEW24905.1"/>
    </source>
</evidence>
<reference evidence="5 7" key="2">
    <citation type="submission" date="2018-08" db="EMBL/GenBank/DDBJ databases">
        <title>Genetic Globetrotter - A new plasmid hitch-hiking vast phylogenetic and geographic distances.</title>
        <authorList>
            <person name="Vollmers J."/>
            <person name="Petersen J."/>
        </authorList>
    </citation>
    <scope>NUCLEOTIDE SEQUENCE [LARGE SCALE GENOMIC DNA]</scope>
    <source>
        <strain evidence="5 7">DSM 26383</strain>
    </source>
</reference>
<dbReference type="PANTHER" id="PTHR43080">
    <property type="entry name" value="CBS DOMAIN-CONTAINING PROTEIN CBSX3, MITOCHONDRIAL"/>
    <property type="match status" value="1"/>
</dbReference>